<dbReference type="InterPro" id="IPR043128">
    <property type="entry name" value="Rev_trsase/Diguanyl_cyclase"/>
</dbReference>
<protein>
    <recommendedName>
        <fullName evidence="5">Reverse transcriptase domain-containing protein</fullName>
    </recommendedName>
</protein>
<dbReference type="OrthoDB" id="3341476at2759"/>
<dbReference type="Proteomes" id="UP000008181">
    <property type="component" value="Chromosome 6"/>
</dbReference>
<evidence type="ECO:0008006" key="5">
    <source>
        <dbReference type="Google" id="ProtNLM"/>
    </source>
</evidence>
<feature type="non-terminal residue" evidence="3">
    <location>
        <position position="50"/>
    </location>
</feature>
<dbReference type="KEGG" id="ttt:THITE_2016962"/>
<sequence>LEDYIIVYFNNVLIYKVLQRLRDISFNLDFKKYTFTVKEVKYLGYIVEIG</sequence>
<dbReference type="GO" id="GO:0005739">
    <property type="term" value="C:mitochondrion"/>
    <property type="evidence" value="ECO:0007669"/>
    <property type="project" value="UniProtKB-SubCell"/>
</dbReference>
<evidence type="ECO:0000256" key="2">
    <source>
        <dbReference type="ARBA" id="ARBA00023128"/>
    </source>
</evidence>
<evidence type="ECO:0000313" key="4">
    <source>
        <dbReference type="Proteomes" id="UP000008181"/>
    </source>
</evidence>
<evidence type="ECO:0000256" key="1">
    <source>
        <dbReference type="ARBA" id="ARBA00004173"/>
    </source>
</evidence>
<evidence type="ECO:0000313" key="3">
    <source>
        <dbReference type="EMBL" id="AEO71225.1"/>
    </source>
</evidence>
<organism evidence="3 4">
    <name type="scientific">Thermothielavioides terrestris (strain ATCC 38088 / NRRL 8126)</name>
    <name type="common">Thielavia terrestris</name>
    <dbReference type="NCBI Taxonomy" id="578455"/>
    <lineage>
        <taxon>Eukaryota</taxon>
        <taxon>Fungi</taxon>
        <taxon>Dikarya</taxon>
        <taxon>Ascomycota</taxon>
        <taxon>Pezizomycotina</taxon>
        <taxon>Sordariomycetes</taxon>
        <taxon>Sordariomycetidae</taxon>
        <taxon>Sordariales</taxon>
        <taxon>Chaetomiaceae</taxon>
        <taxon>Thermothielavioides</taxon>
        <taxon>Thermothielavioides terrestris</taxon>
    </lineage>
</organism>
<keyword evidence="2" id="KW-0496">Mitochondrion</keyword>
<dbReference type="SUPFAM" id="SSF56672">
    <property type="entry name" value="DNA/RNA polymerases"/>
    <property type="match status" value="1"/>
</dbReference>
<dbReference type="GeneID" id="11521992"/>
<gene>
    <name evidence="3" type="ORF">THITE_2016962</name>
</gene>
<feature type="non-terminal residue" evidence="3">
    <location>
        <position position="1"/>
    </location>
</feature>
<accession>G2RHB3</accession>
<reference evidence="3 4" key="1">
    <citation type="journal article" date="2011" name="Nat. Biotechnol.">
        <title>Comparative genomic analysis of the thermophilic biomass-degrading fungi Myceliophthora thermophila and Thielavia terrestris.</title>
        <authorList>
            <person name="Berka R.M."/>
            <person name="Grigoriev I.V."/>
            <person name="Otillar R."/>
            <person name="Salamov A."/>
            <person name="Grimwood J."/>
            <person name="Reid I."/>
            <person name="Ishmael N."/>
            <person name="John T."/>
            <person name="Darmond C."/>
            <person name="Moisan M.-C."/>
            <person name="Henrissat B."/>
            <person name="Coutinho P.M."/>
            <person name="Lombard V."/>
            <person name="Natvig D.O."/>
            <person name="Lindquist E."/>
            <person name="Schmutz J."/>
            <person name="Lucas S."/>
            <person name="Harris P."/>
            <person name="Powlowski J."/>
            <person name="Bellemare A."/>
            <person name="Taylor D."/>
            <person name="Butler G."/>
            <person name="de Vries R.P."/>
            <person name="Allijn I.E."/>
            <person name="van den Brink J."/>
            <person name="Ushinsky S."/>
            <person name="Storms R."/>
            <person name="Powell A.J."/>
            <person name="Paulsen I.T."/>
            <person name="Elbourne L.D.H."/>
            <person name="Baker S.E."/>
            <person name="Magnuson J."/>
            <person name="LaBoissiere S."/>
            <person name="Clutterbuck A.J."/>
            <person name="Martinez D."/>
            <person name="Wogulis M."/>
            <person name="de Leon A.L."/>
            <person name="Rey M.W."/>
            <person name="Tsang A."/>
        </authorList>
    </citation>
    <scope>NUCLEOTIDE SEQUENCE [LARGE SCALE GENOMIC DNA]</scope>
    <source>
        <strain evidence="4">ATCC 38088 / NRRL 8126</strain>
    </source>
</reference>
<proteinExistence type="predicted"/>
<dbReference type="AlphaFoldDB" id="G2RHB3"/>
<dbReference type="Gene3D" id="3.30.70.270">
    <property type="match status" value="1"/>
</dbReference>
<dbReference type="InterPro" id="IPR043502">
    <property type="entry name" value="DNA/RNA_pol_sf"/>
</dbReference>
<dbReference type="HOGENOM" id="CLU_200677_0_1_1"/>
<comment type="subcellular location">
    <subcellularLocation>
        <location evidence="1">Mitochondrion</location>
    </subcellularLocation>
</comment>
<dbReference type="EMBL" id="CP003014">
    <property type="protein sequence ID" value="AEO71225.1"/>
    <property type="molecule type" value="Genomic_DNA"/>
</dbReference>
<keyword evidence="4" id="KW-1185">Reference proteome</keyword>
<name>G2RHB3_THETT</name>
<dbReference type="RefSeq" id="XP_003657561.1">
    <property type="nucleotide sequence ID" value="XM_003657513.1"/>
</dbReference>